<reference evidence="1 2" key="1">
    <citation type="journal article" date="2018" name="Nat. Ecol. Evol.">
        <title>Pezizomycetes genomes reveal the molecular basis of ectomycorrhizal truffle lifestyle.</title>
        <authorList>
            <person name="Murat C."/>
            <person name="Payen T."/>
            <person name="Noel B."/>
            <person name="Kuo A."/>
            <person name="Morin E."/>
            <person name="Chen J."/>
            <person name="Kohler A."/>
            <person name="Krizsan K."/>
            <person name="Balestrini R."/>
            <person name="Da Silva C."/>
            <person name="Montanini B."/>
            <person name="Hainaut M."/>
            <person name="Levati E."/>
            <person name="Barry K.W."/>
            <person name="Belfiori B."/>
            <person name="Cichocki N."/>
            <person name="Clum A."/>
            <person name="Dockter R.B."/>
            <person name="Fauchery L."/>
            <person name="Guy J."/>
            <person name="Iotti M."/>
            <person name="Le Tacon F."/>
            <person name="Lindquist E.A."/>
            <person name="Lipzen A."/>
            <person name="Malagnac F."/>
            <person name="Mello A."/>
            <person name="Molinier V."/>
            <person name="Miyauchi S."/>
            <person name="Poulain J."/>
            <person name="Riccioni C."/>
            <person name="Rubini A."/>
            <person name="Sitrit Y."/>
            <person name="Splivallo R."/>
            <person name="Traeger S."/>
            <person name="Wang M."/>
            <person name="Zifcakova L."/>
            <person name="Wipf D."/>
            <person name="Zambonelli A."/>
            <person name="Paolocci F."/>
            <person name="Nowrousian M."/>
            <person name="Ottonello S."/>
            <person name="Baldrian P."/>
            <person name="Spatafora J.W."/>
            <person name="Henrissat B."/>
            <person name="Nagy L.G."/>
            <person name="Aury J.M."/>
            <person name="Wincker P."/>
            <person name="Grigoriev I.V."/>
            <person name="Bonfante P."/>
            <person name="Martin F.M."/>
        </authorList>
    </citation>
    <scope>NUCLEOTIDE SEQUENCE [LARGE SCALE GENOMIC DNA]</scope>
    <source>
        <strain evidence="1 2">120613-1</strain>
    </source>
</reference>
<gene>
    <name evidence="1" type="ORF">L873DRAFT_329238</name>
</gene>
<proteinExistence type="predicted"/>
<dbReference type="EMBL" id="ML120365">
    <property type="protein sequence ID" value="RPB02939.1"/>
    <property type="molecule type" value="Genomic_DNA"/>
</dbReference>
<organism evidence="1 2">
    <name type="scientific">Choiromyces venosus 120613-1</name>
    <dbReference type="NCBI Taxonomy" id="1336337"/>
    <lineage>
        <taxon>Eukaryota</taxon>
        <taxon>Fungi</taxon>
        <taxon>Dikarya</taxon>
        <taxon>Ascomycota</taxon>
        <taxon>Pezizomycotina</taxon>
        <taxon>Pezizomycetes</taxon>
        <taxon>Pezizales</taxon>
        <taxon>Tuberaceae</taxon>
        <taxon>Choiromyces</taxon>
    </lineage>
</organism>
<keyword evidence="2" id="KW-1185">Reference proteome</keyword>
<accession>A0A3N4K0T8</accession>
<dbReference type="Proteomes" id="UP000276215">
    <property type="component" value="Unassembled WGS sequence"/>
</dbReference>
<dbReference type="AlphaFoldDB" id="A0A3N4K0T8"/>
<protein>
    <submittedName>
        <fullName evidence="1">Uncharacterized protein</fullName>
    </submittedName>
</protein>
<evidence type="ECO:0000313" key="1">
    <source>
        <dbReference type="EMBL" id="RPB02939.1"/>
    </source>
</evidence>
<evidence type="ECO:0000313" key="2">
    <source>
        <dbReference type="Proteomes" id="UP000276215"/>
    </source>
</evidence>
<name>A0A3N4K0T8_9PEZI</name>
<sequence>MCMAGGEYSNEYPTSLIWDIYIMRLFPCIRYDTSQSIDLSLLQYLYISNDYTNYFHECARVISQQMLFRGKYSHSSQSEPTTRDPSPKPLLYVFFSFFTICNFF</sequence>